<keyword evidence="3" id="KW-1185">Reference proteome</keyword>
<dbReference type="Proteomes" id="UP001180556">
    <property type="component" value="Unassembled WGS sequence"/>
</dbReference>
<evidence type="ECO:0000313" key="2">
    <source>
        <dbReference type="EMBL" id="MDT0495378.1"/>
    </source>
</evidence>
<dbReference type="InterPro" id="IPR007278">
    <property type="entry name" value="DUF397"/>
</dbReference>
<organism evidence="2 3">
    <name type="scientific">Streptomyces stephensoniae</name>
    <dbReference type="NCBI Taxonomy" id="3375367"/>
    <lineage>
        <taxon>Bacteria</taxon>
        <taxon>Bacillati</taxon>
        <taxon>Actinomycetota</taxon>
        <taxon>Actinomycetes</taxon>
        <taxon>Kitasatosporales</taxon>
        <taxon>Streptomycetaceae</taxon>
        <taxon>Streptomyces</taxon>
    </lineage>
</organism>
<dbReference type="Pfam" id="PF04149">
    <property type="entry name" value="DUF397"/>
    <property type="match status" value="1"/>
</dbReference>
<dbReference type="RefSeq" id="WP_311606074.1">
    <property type="nucleotide sequence ID" value="NZ_JAVRFG010000081.1"/>
</dbReference>
<protein>
    <submittedName>
        <fullName evidence="2">DUF397 domain-containing protein</fullName>
    </submittedName>
</protein>
<gene>
    <name evidence="2" type="ORF">RM717_33350</name>
</gene>
<reference evidence="3" key="1">
    <citation type="submission" date="2023-07" db="EMBL/GenBank/DDBJ databases">
        <title>30 novel species of actinomycetes from the DSMZ collection.</title>
        <authorList>
            <person name="Nouioui I."/>
        </authorList>
    </citation>
    <scope>NUCLEOTIDE SEQUENCE [LARGE SCALE GENOMIC DNA]</scope>
    <source>
        <strain evidence="3">DSM 40932</strain>
    </source>
</reference>
<evidence type="ECO:0000313" key="3">
    <source>
        <dbReference type="Proteomes" id="UP001180556"/>
    </source>
</evidence>
<name>A0ABU2WBV7_9ACTN</name>
<accession>A0ABU2WBV7</accession>
<dbReference type="EMBL" id="JAVRFG010000081">
    <property type="protein sequence ID" value="MDT0495378.1"/>
    <property type="molecule type" value="Genomic_DNA"/>
</dbReference>
<comment type="caution">
    <text evidence="2">The sequence shown here is derived from an EMBL/GenBank/DDBJ whole genome shotgun (WGS) entry which is preliminary data.</text>
</comment>
<evidence type="ECO:0000259" key="1">
    <source>
        <dbReference type="Pfam" id="PF04149"/>
    </source>
</evidence>
<sequence length="70" mass="7472">MNSADLTGAVWRKSSRSNGDRNCVEVAFLGDGRVAMRDSKDQGKGPALLFTSGGWAAFESGFVGGEFRRS</sequence>
<proteinExistence type="predicted"/>
<feature type="domain" description="DUF397" evidence="1">
    <location>
        <begin position="9"/>
        <end position="60"/>
    </location>
</feature>